<gene>
    <name evidence="4" type="primary">LOC26533177</name>
</gene>
<organism evidence="3 4">
    <name type="scientific">Drosophila pseudoobscura pseudoobscura</name>
    <name type="common">Fruit fly</name>
    <dbReference type="NCBI Taxonomy" id="46245"/>
    <lineage>
        <taxon>Eukaryota</taxon>
        <taxon>Metazoa</taxon>
        <taxon>Ecdysozoa</taxon>
        <taxon>Arthropoda</taxon>
        <taxon>Hexapoda</taxon>
        <taxon>Insecta</taxon>
        <taxon>Pterygota</taxon>
        <taxon>Neoptera</taxon>
        <taxon>Endopterygota</taxon>
        <taxon>Diptera</taxon>
        <taxon>Brachycera</taxon>
        <taxon>Muscomorpha</taxon>
        <taxon>Ephydroidea</taxon>
        <taxon>Drosophilidae</taxon>
        <taxon>Drosophila</taxon>
        <taxon>Sophophora</taxon>
    </lineage>
</organism>
<keyword evidence="2" id="KW-0812">Transmembrane</keyword>
<keyword evidence="2" id="KW-1133">Transmembrane helix</keyword>
<keyword evidence="3" id="KW-1185">Reference proteome</keyword>
<evidence type="ECO:0000313" key="3">
    <source>
        <dbReference type="Proteomes" id="UP000001819"/>
    </source>
</evidence>
<evidence type="ECO:0000256" key="1">
    <source>
        <dbReference type="SAM" id="MobiDB-lite"/>
    </source>
</evidence>
<evidence type="ECO:0000256" key="2">
    <source>
        <dbReference type="SAM" id="Phobius"/>
    </source>
</evidence>
<proteinExistence type="predicted"/>
<reference evidence="4" key="2">
    <citation type="submission" date="2025-08" db="UniProtKB">
        <authorList>
            <consortium name="RefSeq"/>
        </authorList>
    </citation>
    <scope>IDENTIFICATION</scope>
    <source>
        <strain evidence="4">MV-25-SWS-2005</strain>
        <tissue evidence="4">Whole body</tissue>
    </source>
</reference>
<dbReference type="Proteomes" id="UP000001819">
    <property type="component" value="Chromosome 3"/>
</dbReference>
<sequence>MASNESLTDLTVSVASEEERAHNNLMMIIATLSWVLLSIITLFIYCCNYWQVLRSRPRHHQRESESEVQQNTLLSLDN</sequence>
<keyword evidence="2" id="KW-0472">Membrane</keyword>
<dbReference type="RefSeq" id="XP_015039302.2">
    <property type="nucleotide sequence ID" value="XM_015183816.2"/>
</dbReference>
<dbReference type="KEGG" id="dpo:26533177"/>
<dbReference type="InParanoid" id="A0A6I8VE07"/>
<feature type="compositionally biased region" description="Polar residues" evidence="1">
    <location>
        <begin position="67"/>
        <end position="78"/>
    </location>
</feature>
<accession>A0A6I8VE07</accession>
<name>A0A6I8VE07_DROPS</name>
<feature type="transmembrane region" description="Helical" evidence="2">
    <location>
        <begin position="25"/>
        <end position="50"/>
    </location>
</feature>
<protein>
    <submittedName>
        <fullName evidence="4">Uncharacterized protein</fullName>
    </submittedName>
</protein>
<dbReference type="AlphaFoldDB" id="A0A6I8VE07"/>
<evidence type="ECO:0000313" key="4">
    <source>
        <dbReference type="RefSeq" id="XP_015039302.2"/>
    </source>
</evidence>
<feature type="region of interest" description="Disordered" evidence="1">
    <location>
        <begin position="57"/>
        <end position="78"/>
    </location>
</feature>
<reference evidence="3" key="1">
    <citation type="submission" date="2024-06" db="UniProtKB">
        <authorList>
            <consortium name="RefSeq"/>
        </authorList>
    </citation>
    <scope>NUCLEOTIDE SEQUENCE [LARGE SCALE GENOMIC DNA]</scope>
    <source>
        <strain evidence="3">MV2-25</strain>
    </source>
</reference>